<reference evidence="1" key="1">
    <citation type="submission" date="2020-04" db="EMBL/GenBank/DDBJ databases">
        <authorList>
            <person name="Chiriac C."/>
            <person name="Salcher M."/>
            <person name="Ghai R."/>
            <person name="Kavagutti S V."/>
        </authorList>
    </citation>
    <scope>NUCLEOTIDE SEQUENCE</scope>
</reference>
<sequence length="414" mass="41503">MPTINQLPVLNTISSGDQLPVYSPNNGDARRTSIGSLLTYFQQTFASPTLSTNLYVPATGFNITVPTPVSNDQWMLLQPAGTLAAGTITLPLNTGVPDGTTVLITTTQEITSLTIALNGATAIFGGVTFLGAGTATAIRFYQATNSWYQINAETVYAAGIQAFLATPSSANLRTAMTDETGTGLLVFNTSPTLVTPILGTPTSGTLTTCTGLPLTTGVTGTLPVLNGGTGVTTSTGSGNNVLSTSPTLVTPILGTPISGNLATCVGLPISTGVSGLAANVATFLATPSSANLIAALTDETGTGSAVFATGPTFNNINGSVQALSGAGAVNLTTYSTAFTSTAAGNALTLADGAQGQIKNIVYVAEAAGGDTGVLTPTNLGAGTTITFNAVGDSCQLQFIGTDWWAVSLRGAVLA</sequence>
<name>A0A6J5NPL0_9CAUD</name>
<accession>A0A6J5NPL0</accession>
<gene>
    <name evidence="1" type="ORF">UFOVP774_22</name>
</gene>
<proteinExistence type="predicted"/>
<protein>
    <submittedName>
        <fullName evidence="1">Uncharacterized protein</fullName>
    </submittedName>
</protein>
<organism evidence="1">
    <name type="scientific">uncultured Caudovirales phage</name>
    <dbReference type="NCBI Taxonomy" id="2100421"/>
    <lineage>
        <taxon>Viruses</taxon>
        <taxon>Duplodnaviria</taxon>
        <taxon>Heunggongvirae</taxon>
        <taxon>Uroviricota</taxon>
        <taxon>Caudoviricetes</taxon>
        <taxon>Peduoviridae</taxon>
        <taxon>Maltschvirus</taxon>
        <taxon>Maltschvirus maltsch</taxon>
    </lineage>
</organism>
<evidence type="ECO:0000313" key="1">
    <source>
        <dbReference type="EMBL" id="CAB4160887.1"/>
    </source>
</evidence>
<dbReference type="EMBL" id="LR796710">
    <property type="protein sequence ID" value="CAB4160887.1"/>
    <property type="molecule type" value="Genomic_DNA"/>
</dbReference>